<dbReference type="InterPro" id="IPR038005">
    <property type="entry name" value="RX-like_CC"/>
</dbReference>
<dbReference type="InterPro" id="IPR044974">
    <property type="entry name" value="Disease_R_plants"/>
</dbReference>
<evidence type="ECO:0000256" key="4">
    <source>
        <dbReference type="ARBA" id="ARBA00022741"/>
    </source>
</evidence>
<dbReference type="PANTHER" id="PTHR23155">
    <property type="entry name" value="DISEASE RESISTANCE PROTEIN RP"/>
    <property type="match status" value="1"/>
</dbReference>
<accession>A0A9R0SRE4</accession>
<evidence type="ECO:0000256" key="1">
    <source>
        <dbReference type="ARBA" id="ARBA00008894"/>
    </source>
</evidence>
<feature type="domain" description="Disease resistance R13L4/SHOC-2-like LRR" evidence="10">
    <location>
        <begin position="539"/>
        <end position="718"/>
    </location>
</feature>
<dbReference type="Pfam" id="PF18052">
    <property type="entry name" value="Rx_N"/>
    <property type="match status" value="1"/>
</dbReference>
<dbReference type="PANTHER" id="PTHR23155:SF1181">
    <property type="entry name" value="OS08G0170200 PROTEIN"/>
    <property type="match status" value="1"/>
</dbReference>
<dbReference type="InterPro" id="IPR058922">
    <property type="entry name" value="WHD_DRP"/>
</dbReference>
<dbReference type="CDD" id="cd14798">
    <property type="entry name" value="RX-CC_like"/>
    <property type="match status" value="1"/>
</dbReference>
<keyword evidence="6" id="KW-0175">Coiled coil</keyword>
<dbReference type="Gene3D" id="3.80.10.10">
    <property type="entry name" value="Ribonuclease Inhibitor"/>
    <property type="match status" value="1"/>
</dbReference>
<dbReference type="InterPro" id="IPR027417">
    <property type="entry name" value="P-loop_NTPase"/>
</dbReference>
<comment type="similarity">
    <text evidence="1">Belongs to the disease resistance NB-LRR family.</text>
</comment>
<evidence type="ECO:0000256" key="3">
    <source>
        <dbReference type="ARBA" id="ARBA00022737"/>
    </source>
</evidence>
<dbReference type="Gene3D" id="1.10.8.430">
    <property type="entry name" value="Helical domain of apoptotic protease-activating factors"/>
    <property type="match status" value="1"/>
</dbReference>
<keyword evidence="3" id="KW-0677">Repeat</keyword>
<dbReference type="SUPFAM" id="SSF52058">
    <property type="entry name" value="L domain-like"/>
    <property type="match status" value="1"/>
</dbReference>
<dbReference type="AlphaFoldDB" id="A0A9R0SRE4"/>
<gene>
    <name evidence="11" type="ORF">TRITD_4Av1G260420</name>
</gene>
<proteinExistence type="inferred from homology"/>
<dbReference type="FunFam" id="1.10.10.10:FF:000322">
    <property type="entry name" value="Probable disease resistance protein At1g63360"/>
    <property type="match status" value="1"/>
</dbReference>
<dbReference type="InterPro" id="IPR032675">
    <property type="entry name" value="LRR_dom_sf"/>
</dbReference>
<dbReference type="Gene3D" id="1.20.5.4130">
    <property type="match status" value="1"/>
</dbReference>
<keyword evidence="2" id="KW-0433">Leucine-rich repeat</keyword>
<evidence type="ECO:0000259" key="8">
    <source>
        <dbReference type="Pfam" id="PF18052"/>
    </source>
</evidence>
<name>A0A9R0SRE4_TRITD</name>
<protein>
    <submittedName>
        <fullName evidence="11">Uncharacterized protein</fullName>
    </submittedName>
</protein>
<evidence type="ECO:0000256" key="2">
    <source>
        <dbReference type="ARBA" id="ARBA00022614"/>
    </source>
</evidence>
<sequence length="723" mass="81913">MGSLLLKLGELLTEEYKLQAKVKEDVQYLKRELTSMHAALRKVGDVPRDELDEQVKIWADDVRDLSYRMEDIVDKFLVHVKGPEASGAATKPRKIKRLMKRMSNLFTKGMTRHEISDEIKVIKARVQEAADRRDRYKVNDVVASPAGSTTVDPRLLALYKDRKELVGIDDSLNELTKMLSDGDGDASKQLKMLSIAGFGGLGKTTLAKAVYDKLQGQFDYGAFVPVRRNPSRVKLLNDVLFGINKQMYPGLDEKQLIDELRAVLENKRYFIVIDDIWDDETWSIIKCAFVDNNCGSRIITTTRILEVATATGEVYRLKPLSQELSAQLFNTRLFGGKSKCSYGQPIEAYDKILHKCGGIPLAITTMASLLVGKPVESWSKVYNSIGFGNEDNKDVDIMRKILLFSYHDLPHHLRTCLLYLSIYPEDHMIEKDSLIWKLVAEGFVQQEAKVGLSETGERYFNELINKSMIQPVESPLHNGIIIGCRVHDMVFDMINLIANEENFVIVLDRYQQETSSDSNARRLAVGRRHNPLVSTCMHQVRSFNAMCLDEFLPSLSCFQVLRVLALEGDILSKHNSNCLENIGKLVHLRYLGIGKMVDVLQLPKEIGDLKFLQVLDLGCDTLEELPQSVCQLSQLKCLRFDGTRARVPDWIGSLTSLEELLLGCVNQPSDFVNELGKLAELRKLRISEHLRLNNAILVKAWAESLAKLHKIQVLDIHRVYCDM</sequence>
<dbReference type="GO" id="GO:0009626">
    <property type="term" value="P:plant-type hypersensitive response"/>
    <property type="evidence" value="ECO:0007669"/>
    <property type="project" value="UniProtKB-ARBA"/>
</dbReference>
<keyword evidence="5" id="KW-0611">Plant defense</keyword>
<dbReference type="OMA" id="DIWDDET"/>
<dbReference type="Pfam" id="PF23598">
    <property type="entry name" value="LRR_14"/>
    <property type="match status" value="1"/>
</dbReference>
<dbReference type="Proteomes" id="UP000324705">
    <property type="component" value="Chromosome 4A"/>
</dbReference>
<evidence type="ECO:0000259" key="9">
    <source>
        <dbReference type="Pfam" id="PF23559"/>
    </source>
</evidence>
<evidence type="ECO:0000313" key="12">
    <source>
        <dbReference type="Proteomes" id="UP000324705"/>
    </source>
</evidence>
<feature type="domain" description="NB-ARC" evidence="7">
    <location>
        <begin position="170"/>
        <end position="334"/>
    </location>
</feature>
<dbReference type="Gene3D" id="3.40.50.300">
    <property type="entry name" value="P-loop containing nucleotide triphosphate hydrolases"/>
    <property type="match status" value="1"/>
</dbReference>
<feature type="domain" description="Disease resistance N-terminal" evidence="8">
    <location>
        <begin position="1"/>
        <end position="85"/>
    </location>
</feature>
<dbReference type="GO" id="GO:0043531">
    <property type="term" value="F:ADP binding"/>
    <property type="evidence" value="ECO:0007669"/>
    <property type="project" value="InterPro"/>
</dbReference>
<dbReference type="GO" id="GO:0002758">
    <property type="term" value="P:innate immune response-activating signaling pathway"/>
    <property type="evidence" value="ECO:0007669"/>
    <property type="project" value="UniProtKB-ARBA"/>
</dbReference>
<evidence type="ECO:0000313" key="11">
    <source>
        <dbReference type="EMBL" id="VAH99895.1"/>
    </source>
</evidence>
<organism evidence="11 12">
    <name type="scientific">Triticum turgidum subsp. durum</name>
    <name type="common">Durum wheat</name>
    <name type="synonym">Triticum durum</name>
    <dbReference type="NCBI Taxonomy" id="4567"/>
    <lineage>
        <taxon>Eukaryota</taxon>
        <taxon>Viridiplantae</taxon>
        <taxon>Streptophyta</taxon>
        <taxon>Embryophyta</taxon>
        <taxon>Tracheophyta</taxon>
        <taxon>Spermatophyta</taxon>
        <taxon>Magnoliopsida</taxon>
        <taxon>Liliopsida</taxon>
        <taxon>Poales</taxon>
        <taxon>Poaceae</taxon>
        <taxon>BOP clade</taxon>
        <taxon>Pooideae</taxon>
        <taxon>Triticodae</taxon>
        <taxon>Triticeae</taxon>
        <taxon>Triticinae</taxon>
        <taxon>Triticum</taxon>
    </lineage>
</organism>
<dbReference type="InterPro" id="IPR042197">
    <property type="entry name" value="Apaf_helical"/>
</dbReference>
<dbReference type="GO" id="GO:0042742">
    <property type="term" value="P:defense response to bacterium"/>
    <property type="evidence" value="ECO:0007669"/>
    <property type="project" value="UniProtKB-ARBA"/>
</dbReference>
<dbReference type="EMBL" id="LT934117">
    <property type="protein sequence ID" value="VAH99895.1"/>
    <property type="molecule type" value="Genomic_DNA"/>
</dbReference>
<evidence type="ECO:0000259" key="10">
    <source>
        <dbReference type="Pfam" id="PF23598"/>
    </source>
</evidence>
<dbReference type="Pfam" id="PF00931">
    <property type="entry name" value="NB-ARC"/>
    <property type="match status" value="1"/>
</dbReference>
<reference evidence="11 12" key="1">
    <citation type="submission" date="2017-09" db="EMBL/GenBank/DDBJ databases">
        <authorList>
            <consortium name="International Durum Wheat Genome Sequencing Consortium (IDWGSC)"/>
            <person name="Milanesi L."/>
        </authorList>
    </citation>
    <scope>NUCLEOTIDE SEQUENCE [LARGE SCALE GENOMIC DNA]</scope>
    <source>
        <strain evidence="12">cv. Svevo</strain>
    </source>
</reference>
<feature type="domain" description="Disease resistance protein winged helix" evidence="9">
    <location>
        <begin position="422"/>
        <end position="494"/>
    </location>
</feature>
<evidence type="ECO:0000256" key="5">
    <source>
        <dbReference type="ARBA" id="ARBA00022821"/>
    </source>
</evidence>
<dbReference type="Pfam" id="PF23559">
    <property type="entry name" value="WHD_DRP"/>
    <property type="match status" value="1"/>
</dbReference>
<dbReference type="InterPro" id="IPR055414">
    <property type="entry name" value="LRR_R13L4/SHOC2-like"/>
</dbReference>
<dbReference type="PRINTS" id="PR00364">
    <property type="entry name" value="DISEASERSIST"/>
</dbReference>
<dbReference type="Gramene" id="TRITD4Av1G260420.1">
    <property type="protein sequence ID" value="TRITD4Av1G260420.1"/>
    <property type="gene ID" value="TRITD4Av1G260420"/>
</dbReference>
<dbReference type="InterPro" id="IPR036388">
    <property type="entry name" value="WH-like_DNA-bd_sf"/>
</dbReference>
<evidence type="ECO:0000259" key="7">
    <source>
        <dbReference type="Pfam" id="PF00931"/>
    </source>
</evidence>
<dbReference type="SUPFAM" id="SSF52540">
    <property type="entry name" value="P-loop containing nucleoside triphosphate hydrolases"/>
    <property type="match status" value="1"/>
</dbReference>
<keyword evidence="4" id="KW-0547">Nucleotide-binding</keyword>
<dbReference type="InterPro" id="IPR041118">
    <property type="entry name" value="Rx_N"/>
</dbReference>
<dbReference type="Gene3D" id="1.10.10.10">
    <property type="entry name" value="Winged helix-like DNA-binding domain superfamily/Winged helix DNA-binding domain"/>
    <property type="match status" value="1"/>
</dbReference>
<keyword evidence="12" id="KW-1185">Reference proteome</keyword>
<dbReference type="InterPro" id="IPR002182">
    <property type="entry name" value="NB-ARC"/>
</dbReference>
<evidence type="ECO:0000256" key="6">
    <source>
        <dbReference type="ARBA" id="ARBA00023054"/>
    </source>
</evidence>